<feature type="region of interest" description="Disordered" evidence="1">
    <location>
        <begin position="528"/>
        <end position="633"/>
    </location>
</feature>
<feature type="compositionally biased region" description="Acidic residues" evidence="1">
    <location>
        <begin position="130"/>
        <end position="139"/>
    </location>
</feature>
<evidence type="ECO:0000313" key="3">
    <source>
        <dbReference type="Proteomes" id="UP001175271"/>
    </source>
</evidence>
<dbReference type="EMBL" id="JAUCMV010000004">
    <property type="protein sequence ID" value="KAK0404824.1"/>
    <property type="molecule type" value="Genomic_DNA"/>
</dbReference>
<reference evidence="2" key="1">
    <citation type="submission" date="2023-06" db="EMBL/GenBank/DDBJ databases">
        <title>Genomic analysis of the entomopathogenic nematode Steinernema hermaphroditum.</title>
        <authorList>
            <person name="Schwarz E.M."/>
            <person name="Heppert J.K."/>
            <person name="Baniya A."/>
            <person name="Schwartz H.T."/>
            <person name="Tan C.-H."/>
            <person name="Antoshechkin I."/>
            <person name="Sternberg P.W."/>
            <person name="Goodrich-Blair H."/>
            <person name="Dillman A.R."/>
        </authorList>
    </citation>
    <scope>NUCLEOTIDE SEQUENCE</scope>
    <source>
        <strain evidence="2">PS9179</strain>
        <tissue evidence="2">Whole animal</tissue>
    </source>
</reference>
<feature type="compositionally biased region" description="Basic and acidic residues" evidence="1">
    <location>
        <begin position="594"/>
        <end position="604"/>
    </location>
</feature>
<feature type="compositionally biased region" description="Basic and acidic residues" evidence="1">
    <location>
        <begin position="572"/>
        <end position="584"/>
    </location>
</feature>
<feature type="compositionally biased region" description="Basic and acidic residues" evidence="1">
    <location>
        <begin position="422"/>
        <end position="432"/>
    </location>
</feature>
<evidence type="ECO:0000313" key="2">
    <source>
        <dbReference type="EMBL" id="KAK0404824.1"/>
    </source>
</evidence>
<keyword evidence="3" id="KW-1185">Reference proteome</keyword>
<comment type="caution">
    <text evidence="2">The sequence shown here is derived from an EMBL/GenBank/DDBJ whole genome shotgun (WGS) entry which is preliminary data.</text>
</comment>
<feature type="region of interest" description="Disordered" evidence="1">
    <location>
        <begin position="98"/>
        <end position="143"/>
    </location>
</feature>
<feature type="compositionally biased region" description="Basic and acidic residues" evidence="1">
    <location>
        <begin position="372"/>
        <end position="384"/>
    </location>
</feature>
<proteinExistence type="predicted"/>
<dbReference type="AlphaFoldDB" id="A0AA39LPR9"/>
<feature type="region of interest" description="Disordered" evidence="1">
    <location>
        <begin position="186"/>
        <end position="266"/>
    </location>
</feature>
<protein>
    <submittedName>
        <fullName evidence="2">Uncharacterized protein</fullName>
    </submittedName>
</protein>
<sequence>MTSEVGFVRNNPFIQNDLGIRKTCRVVPSASTLGISAGGGINWQCRKTNNVSQSASFTNIESVTKPNQDRPLIVLQHLASNKNVDEAAENVWNRRDTKYSVDSSSTDWGSDSFDRFPSNPYNVCPPPYEPEADYDDDESAQSTPKTLKGILKRRENNNPSENVQRYIQYGPGIVRRLKERFSKISGAVSQDAEISPHSRRKRYPSVDDILSTDEISTEQARRNHLETSRINGYHQSQDHLDSKPSSALPLQAPTSSPVARNEKSSCAPHGFTEAQASYIIHNPNRIHRLVPVSVQMVQQKETLEKPVDDNTLEPISLLRAKFEHSSRRTDPKIDVRPFRSLSSAPYEKENEPLEPEFLRVHRQLKKTPVRPLKNDRTSSSDHSDLYGANEFYEISPPPADPLPTRAESQNLPVLLTTNDRSPPPEEPKHHDGDDESLLLSDSDTASYDISAAPAPLIKIPDFGNVDASDVKDTQNKGHDLVTSKINFSNDDSGVGEMHRLLNRFRKTTPAPPPPTKLPSSNIVSIAVGGEESRRDSDEPSNSCQNSTHSASKRPAPVSQQPSSDCASPPRKSLSDRFLETKQQLDHTSSAISSHKSESSRKPYGDDAVELSTDDEERHAWNHADTESDEEKDGRVVLLGKKDLQHDQPDDMKALRESFLKTHYPGSDAITDSSEDEDDEEVERRNIASIIRPANLSVSMLAGDGNPVRHSLVNLVLEEDLPMLMEAMSEECNVCFEDYNDSTTASTSSIIHAPSERRERRRQRNVDRISFVNEPPRVFSYLDEKSCEEEGLWLEGNPITYQDYQKMVDEATETQLQAQMELQRWQQSLQTQEPVEPQNPSSDEFALGVTSKLSYGGLQSFSPIAIASNDTNTSSI</sequence>
<name>A0AA39LPR9_9BILA</name>
<feature type="region of interest" description="Disordered" evidence="1">
    <location>
        <begin position="365"/>
        <end position="385"/>
    </location>
</feature>
<feature type="compositionally biased region" description="Polar residues" evidence="1">
    <location>
        <begin position="539"/>
        <end position="549"/>
    </location>
</feature>
<evidence type="ECO:0000256" key="1">
    <source>
        <dbReference type="SAM" id="MobiDB-lite"/>
    </source>
</evidence>
<feature type="region of interest" description="Disordered" evidence="1">
    <location>
        <begin position="414"/>
        <end position="439"/>
    </location>
</feature>
<organism evidence="2 3">
    <name type="scientific">Steinernema hermaphroditum</name>
    <dbReference type="NCBI Taxonomy" id="289476"/>
    <lineage>
        <taxon>Eukaryota</taxon>
        <taxon>Metazoa</taxon>
        <taxon>Ecdysozoa</taxon>
        <taxon>Nematoda</taxon>
        <taxon>Chromadorea</taxon>
        <taxon>Rhabditida</taxon>
        <taxon>Tylenchina</taxon>
        <taxon>Panagrolaimomorpha</taxon>
        <taxon>Strongyloidoidea</taxon>
        <taxon>Steinernematidae</taxon>
        <taxon>Steinernema</taxon>
    </lineage>
</organism>
<feature type="compositionally biased region" description="Basic and acidic residues" evidence="1">
    <location>
        <begin position="615"/>
        <end position="633"/>
    </location>
</feature>
<accession>A0AA39LPR9</accession>
<gene>
    <name evidence="2" type="ORF">QR680_017651</name>
</gene>
<feature type="compositionally biased region" description="Polar residues" evidence="1">
    <location>
        <begin position="100"/>
        <end position="109"/>
    </location>
</feature>
<dbReference type="Proteomes" id="UP001175271">
    <property type="component" value="Unassembled WGS sequence"/>
</dbReference>